<dbReference type="AlphaFoldDB" id="A0A5S4H4L5"/>
<dbReference type="InterPro" id="IPR032710">
    <property type="entry name" value="NTF2-like_dom_sf"/>
</dbReference>
<dbReference type="InterPro" id="IPR037401">
    <property type="entry name" value="SnoaL-like"/>
</dbReference>
<proteinExistence type="predicted"/>
<dbReference type="Proteomes" id="UP000305238">
    <property type="component" value="Unassembled WGS sequence"/>
</dbReference>
<accession>A0A5S4H4L5</accession>
<reference evidence="2 3" key="1">
    <citation type="submission" date="2019-05" db="EMBL/GenBank/DDBJ databases">
        <title>Draft genome sequence of Actinomadura geliboluensis A8036.</title>
        <authorList>
            <person name="Saricaoglu S."/>
            <person name="Isik K."/>
        </authorList>
    </citation>
    <scope>NUCLEOTIDE SEQUENCE [LARGE SCALE GENOMIC DNA]</scope>
    <source>
        <strain evidence="2 3">A8036</strain>
    </source>
</reference>
<protein>
    <submittedName>
        <fullName evidence="2">Nuclear transport factor 2 family protein</fullName>
    </submittedName>
</protein>
<organism evidence="2 3">
    <name type="scientific">Actinomadura geliboluensis</name>
    <dbReference type="NCBI Taxonomy" id="882440"/>
    <lineage>
        <taxon>Bacteria</taxon>
        <taxon>Bacillati</taxon>
        <taxon>Actinomycetota</taxon>
        <taxon>Actinomycetes</taxon>
        <taxon>Streptosporangiales</taxon>
        <taxon>Thermomonosporaceae</taxon>
        <taxon>Actinomadura</taxon>
    </lineage>
</organism>
<dbReference type="EMBL" id="VCKZ01000065">
    <property type="protein sequence ID" value="TMR40185.1"/>
    <property type="molecule type" value="Genomic_DNA"/>
</dbReference>
<feature type="domain" description="SnoaL-like" evidence="1">
    <location>
        <begin position="42"/>
        <end position="156"/>
    </location>
</feature>
<dbReference type="OrthoDB" id="2375018at2"/>
<dbReference type="Pfam" id="PF12680">
    <property type="entry name" value="SnoaL_2"/>
    <property type="match status" value="1"/>
</dbReference>
<comment type="caution">
    <text evidence="2">The sequence shown here is derived from an EMBL/GenBank/DDBJ whole genome shotgun (WGS) entry which is preliminary data.</text>
</comment>
<evidence type="ECO:0000259" key="1">
    <source>
        <dbReference type="Pfam" id="PF12680"/>
    </source>
</evidence>
<evidence type="ECO:0000313" key="2">
    <source>
        <dbReference type="EMBL" id="TMR40185.1"/>
    </source>
</evidence>
<dbReference type="Gene3D" id="3.10.450.50">
    <property type="match status" value="1"/>
</dbReference>
<evidence type="ECO:0000313" key="3">
    <source>
        <dbReference type="Proteomes" id="UP000305238"/>
    </source>
</evidence>
<dbReference type="SUPFAM" id="SSF54427">
    <property type="entry name" value="NTF2-like"/>
    <property type="match status" value="1"/>
</dbReference>
<name>A0A5S4H4L5_9ACTN</name>
<gene>
    <name evidence="2" type="ORF">ETD96_12000</name>
</gene>
<sequence>MKEAGVAVIDPKKSWAALEERLARETDPILRRNLEIVITHSKAEARGDLDALMATLTDTPAYRLGEPGAPGMTPHGQAEVRAFYSDFIASGATRLEHDIDRLAVDRDCVVTDGLMRMAYPGRTLLALGIEVDDPDAFYLYETRMAIVWPIDEDGRIIGEESYTDRDGFAGIAGRKLAPADIEALA</sequence>
<keyword evidence="3" id="KW-1185">Reference proteome</keyword>